<gene>
    <name evidence="1" type="ORF">LTRI10_LOCUS6328</name>
</gene>
<sequence length="189" mass="21239">MVYHAAYRVLRYLKGAPGRDLWLSTTGELVLTAYCDTDCGGCQRTRRSTTGYFIQLGNNPISWRTKKQPVVALSSAAAEYIAMASTVSELIWLRWLLSELGVTNSSPTPLHCDNQATLHISANPVFHERTKHVEMDYYFVRERVTFGEIAPQKISSRDQVTDMFTRGLGAEHLSFLTSKLGLHDIHAFA</sequence>
<accession>A0AAV2CSC6</accession>
<dbReference type="EMBL" id="OZ034814">
    <property type="protein sequence ID" value="CAL1358802.1"/>
    <property type="molecule type" value="Genomic_DNA"/>
</dbReference>
<dbReference type="SUPFAM" id="SSF56672">
    <property type="entry name" value="DNA/RNA polymerases"/>
    <property type="match status" value="1"/>
</dbReference>
<dbReference type="PANTHER" id="PTHR11439:SF498">
    <property type="entry name" value="DNAK FAMILY PROTEIN"/>
    <property type="match status" value="1"/>
</dbReference>
<evidence type="ECO:0000313" key="1">
    <source>
        <dbReference type="EMBL" id="CAL1358802.1"/>
    </source>
</evidence>
<reference evidence="1 2" key="1">
    <citation type="submission" date="2024-04" db="EMBL/GenBank/DDBJ databases">
        <authorList>
            <person name="Fracassetti M."/>
        </authorList>
    </citation>
    <scope>NUCLEOTIDE SEQUENCE [LARGE SCALE GENOMIC DNA]</scope>
</reference>
<protein>
    <submittedName>
        <fullName evidence="1">Uncharacterized protein</fullName>
    </submittedName>
</protein>
<dbReference type="Proteomes" id="UP001497516">
    <property type="component" value="Chromosome 10"/>
</dbReference>
<name>A0AAV2CSC6_9ROSI</name>
<dbReference type="PANTHER" id="PTHR11439">
    <property type="entry name" value="GAG-POL-RELATED RETROTRANSPOSON"/>
    <property type="match status" value="1"/>
</dbReference>
<evidence type="ECO:0000313" key="2">
    <source>
        <dbReference type="Proteomes" id="UP001497516"/>
    </source>
</evidence>
<proteinExistence type="predicted"/>
<organism evidence="1 2">
    <name type="scientific">Linum trigynum</name>
    <dbReference type="NCBI Taxonomy" id="586398"/>
    <lineage>
        <taxon>Eukaryota</taxon>
        <taxon>Viridiplantae</taxon>
        <taxon>Streptophyta</taxon>
        <taxon>Embryophyta</taxon>
        <taxon>Tracheophyta</taxon>
        <taxon>Spermatophyta</taxon>
        <taxon>Magnoliopsida</taxon>
        <taxon>eudicotyledons</taxon>
        <taxon>Gunneridae</taxon>
        <taxon>Pentapetalae</taxon>
        <taxon>rosids</taxon>
        <taxon>fabids</taxon>
        <taxon>Malpighiales</taxon>
        <taxon>Linaceae</taxon>
        <taxon>Linum</taxon>
    </lineage>
</organism>
<keyword evidence="2" id="KW-1185">Reference proteome</keyword>
<dbReference type="AlphaFoldDB" id="A0AAV2CSC6"/>
<dbReference type="InterPro" id="IPR043502">
    <property type="entry name" value="DNA/RNA_pol_sf"/>
</dbReference>
<dbReference type="CDD" id="cd09272">
    <property type="entry name" value="RNase_HI_RT_Ty1"/>
    <property type="match status" value="1"/>
</dbReference>